<evidence type="ECO:0000313" key="3">
    <source>
        <dbReference type="Proteomes" id="UP000218899"/>
    </source>
</evidence>
<dbReference type="Proteomes" id="UP000218899">
    <property type="component" value="Chromosome"/>
</dbReference>
<dbReference type="AlphaFoldDB" id="A0A1B4VBF5"/>
<dbReference type="EMBL" id="AP014936">
    <property type="protein sequence ID" value="BAU49654.1"/>
    <property type="molecule type" value="Genomic_DNA"/>
</dbReference>
<evidence type="ECO:0000256" key="1">
    <source>
        <dbReference type="SAM" id="SignalP"/>
    </source>
</evidence>
<accession>A0A1B4VBF5</accession>
<keyword evidence="1" id="KW-0732">Signal</keyword>
<gene>
    <name evidence="2" type="ORF">SVA_3106</name>
</gene>
<name>A0A1B4VBF5_9GAMM</name>
<dbReference type="OrthoDB" id="3775360at2"/>
<proteinExistence type="predicted"/>
<dbReference type="KEGG" id="sva:SVA_3106"/>
<protein>
    <recommendedName>
        <fullName evidence="4">PEP-CTERM sorting domain-containing protein</fullName>
    </recommendedName>
</protein>
<feature type="chain" id="PRO_5008571330" description="PEP-CTERM sorting domain-containing protein" evidence="1">
    <location>
        <begin position="23"/>
        <end position="202"/>
    </location>
</feature>
<evidence type="ECO:0008006" key="4">
    <source>
        <dbReference type="Google" id="ProtNLM"/>
    </source>
</evidence>
<evidence type="ECO:0000313" key="2">
    <source>
        <dbReference type="EMBL" id="BAU49654.1"/>
    </source>
</evidence>
<keyword evidence="3" id="KW-1185">Reference proteome</keyword>
<dbReference type="RefSeq" id="WP_148665514.1">
    <property type="nucleotide sequence ID" value="NZ_AP014936.1"/>
</dbReference>
<organism evidence="2 3">
    <name type="scientific">Sulfurifustis variabilis</name>
    <dbReference type="NCBI Taxonomy" id="1675686"/>
    <lineage>
        <taxon>Bacteria</taxon>
        <taxon>Pseudomonadati</taxon>
        <taxon>Pseudomonadota</taxon>
        <taxon>Gammaproteobacteria</taxon>
        <taxon>Acidiferrobacterales</taxon>
        <taxon>Acidiferrobacteraceae</taxon>
        <taxon>Sulfurifustis</taxon>
    </lineage>
</organism>
<reference evidence="2 3" key="1">
    <citation type="submission" date="2015-08" db="EMBL/GenBank/DDBJ databases">
        <title>Complete genome sequence of Sulfurifustis variabilis.</title>
        <authorList>
            <person name="Miura A."/>
            <person name="Kojima H."/>
            <person name="Fukui M."/>
        </authorList>
    </citation>
    <scope>NUCLEOTIDE SEQUENCE [LARGE SCALE GENOMIC DNA]</scope>
    <source>
        <strain evidence="3">skN76</strain>
    </source>
</reference>
<feature type="signal peptide" evidence="1">
    <location>
        <begin position="1"/>
        <end position="22"/>
    </location>
</feature>
<sequence>MKTRRGLWIAAVLGCLSLPVQADDVKVKMFAPENGSHAGIGGRGWFVDLAVEFRTPLAQTGFTGFQLTGPAGHNSVAPFPGTFSPGVDDRLPGLVVLVSTTGIGAGSCQNVANLFNVTGVTDVEDHSAQLWDTWIIGAPNFGVNTESTVYAAVAADRDGDGVFNDAPAVLPDADGNGVCDAKDLKAFGLASNVAKSSFFINP</sequence>